<organism evidence="6 7">
    <name type="scientific">Opisthorchis felineus</name>
    <dbReference type="NCBI Taxonomy" id="147828"/>
    <lineage>
        <taxon>Eukaryota</taxon>
        <taxon>Metazoa</taxon>
        <taxon>Spiralia</taxon>
        <taxon>Lophotrochozoa</taxon>
        <taxon>Platyhelminthes</taxon>
        <taxon>Trematoda</taxon>
        <taxon>Digenea</taxon>
        <taxon>Opisthorchiida</taxon>
        <taxon>Opisthorchiata</taxon>
        <taxon>Opisthorchiidae</taxon>
        <taxon>Opisthorchis</taxon>
    </lineage>
</organism>
<evidence type="ECO:0008006" key="8">
    <source>
        <dbReference type="Google" id="ProtNLM"/>
    </source>
</evidence>
<dbReference type="AlphaFoldDB" id="A0A4S2MFH7"/>
<evidence type="ECO:0000256" key="1">
    <source>
        <dbReference type="ARBA" id="ARBA00004141"/>
    </source>
</evidence>
<keyword evidence="7" id="KW-1185">Reference proteome</keyword>
<feature type="transmembrane region" description="Helical" evidence="5">
    <location>
        <begin position="6"/>
        <end position="28"/>
    </location>
</feature>
<name>A0A4S2MFH7_OPIFE</name>
<evidence type="ECO:0000313" key="7">
    <source>
        <dbReference type="Proteomes" id="UP000308267"/>
    </source>
</evidence>
<comment type="caution">
    <text evidence="6">The sequence shown here is derived from an EMBL/GenBank/DDBJ whole genome shotgun (WGS) entry which is preliminary data.</text>
</comment>
<evidence type="ECO:0000256" key="3">
    <source>
        <dbReference type="ARBA" id="ARBA00022989"/>
    </source>
</evidence>
<dbReference type="OrthoDB" id="10033535at2759"/>
<evidence type="ECO:0000313" key="6">
    <source>
        <dbReference type="EMBL" id="TGZ75362.1"/>
    </source>
</evidence>
<comment type="subcellular location">
    <subcellularLocation>
        <location evidence="1">Membrane</location>
        <topology evidence="1">Multi-pass membrane protein</topology>
    </subcellularLocation>
</comment>
<evidence type="ECO:0000256" key="2">
    <source>
        <dbReference type="ARBA" id="ARBA00022692"/>
    </source>
</evidence>
<keyword evidence="4 5" id="KW-0472">Membrane</keyword>
<dbReference type="Pfam" id="PF00335">
    <property type="entry name" value="Tetraspanin"/>
    <property type="match status" value="1"/>
</dbReference>
<dbReference type="EMBL" id="SJOL01000802">
    <property type="protein sequence ID" value="TGZ75362.1"/>
    <property type="molecule type" value="Genomic_DNA"/>
</dbReference>
<feature type="transmembrane region" description="Helical" evidence="5">
    <location>
        <begin position="40"/>
        <end position="61"/>
    </location>
</feature>
<dbReference type="InterPro" id="IPR018499">
    <property type="entry name" value="Tetraspanin/Peripherin"/>
</dbReference>
<dbReference type="GO" id="GO:0016020">
    <property type="term" value="C:membrane"/>
    <property type="evidence" value="ECO:0007669"/>
    <property type="project" value="UniProtKB-SubCell"/>
</dbReference>
<protein>
    <recommendedName>
        <fullName evidence="8">Tetraspanin</fullName>
    </recommendedName>
</protein>
<keyword evidence="3 5" id="KW-1133">Transmembrane helix</keyword>
<reference evidence="6 7" key="1">
    <citation type="journal article" date="2019" name="BMC Genomics">
        <title>New insights from Opisthorchis felineus genome: update on genomics of the epidemiologically important liver flukes.</title>
        <authorList>
            <person name="Ershov N.I."/>
            <person name="Mordvinov V.A."/>
            <person name="Prokhortchouk E.B."/>
            <person name="Pakharukova M.Y."/>
            <person name="Gunbin K.V."/>
            <person name="Ustyantsev K."/>
            <person name="Genaev M.A."/>
            <person name="Blinov A.G."/>
            <person name="Mazur A."/>
            <person name="Boulygina E."/>
            <person name="Tsygankova S."/>
            <person name="Khrameeva E."/>
            <person name="Chekanov N."/>
            <person name="Fan G."/>
            <person name="Xiao A."/>
            <person name="Zhang H."/>
            <person name="Xu X."/>
            <person name="Yang H."/>
            <person name="Solovyev V."/>
            <person name="Lee S.M."/>
            <person name="Liu X."/>
            <person name="Afonnikov D.A."/>
            <person name="Skryabin K.G."/>
        </authorList>
    </citation>
    <scope>NUCLEOTIDE SEQUENCE [LARGE SCALE GENOMIC DNA]</scope>
    <source>
        <strain evidence="6">AK-0245</strain>
        <tissue evidence="6">Whole organism</tissue>
    </source>
</reference>
<dbReference type="STRING" id="147828.A0A4S2MFH7"/>
<evidence type="ECO:0000256" key="5">
    <source>
        <dbReference type="SAM" id="Phobius"/>
    </source>
</evidence>
<dbReference type="Proteomes" id="UP000308267">
    <property type="component" value="Unassembled WGS sequence"/>
</dbReference>
<accession>A0A4S2MFH7</accession>
<evidence type="ECO:0000256" key="4">
    <source>
        <dbReference type="ARBA" id="ARBA00023136"/>
    </source>
</evidence>
<feature type="transmembrane region" description="Helical" evidence="5">
    <location>
        <begin position="119"/>
        <end position="147"/>
    </location>
</feature>
<keyword evidence="2 5" id="KW-0812">Transmembrane</keyword>
<sequence length="153" mass="16434">MLVVFNVVVICCGIGLVVAGSIVEYNVVTYLSIDITELHAFVIFIIGFGSLLTIIGIFGFFDACGKYICCLSMLGCCGPYGHWPIYLGLVPPDSCFESQGYLYGLGCVEALNDYIQINIVIIAICALIFSVLNILALILAVCVCTALKRGDDV</sequence>
<gene>
    <name evidence="6" type="ORF">CRM22_000455</name>
</gene>
<proteinExistence type="predicted"/>